<keyword evidence="1" id="KW-0812">Transmembrane</keyword>
<dbReference type="Proteomes" id="UP001595797">
    <property type="component" value="Unassembled WGS sequence"/>
</dbReference>
<name>A0ABV9TIG1_9MICC</name>
<comment type="caution">
    <text evidence="3">The sequence shown here is derived from an EMBL/GenBank/DDBJ whole genome shotgun (WGS) entry which is preliminary data.</text>
</comment>
<keyword evidence="1" id="KW-0472">Membrane</keyword>
<sequence>MSLTRSERGAAAVEFALVVPLLLALLLGIIEFGHYFNVQISATHAAREAARTMSITGNWTKAEDAGRKASPTLKQSLVTLNRNPLSCSPGATVSVTVTYKFDSYTGIVKNKDLIGKATQRCGG</sequence>
<proteinExistence type="predicted"/>
<feature type="transmembrane region" description="Helical" evidence="1">
    <location>
        <begin position="12"/>
        <end position="36"/>
    </location>
</feature>
<evidence type="ECO:0000313" key="3">
    <source>
        <dbReference type="EMBL" id="MFC4903328.1"/>
    </source>
</evidence>
<evidence type="ECO:0000259" key="2">
    <source>
        <dbReference type="Pfam" id="PF07811"/>
    </source>
</evidence>
<organism evidence="3 4">
    <name type="scientific">Kocuria oceani</name>
    <dbReference type="NCBI Taxonomy" id="988827"/>
    <lineage>
        <taxon>Bacteria</taxon>
        <taxon>Bacillati</taxon>
        <taxon>Actinomycetota</taxon>
        <taxon>Actinomycetes</taxon>
        <taxon>Micrococcales</taxon>
        <taxon>Micrococcaceae</taxon>
        <taxon>Kocuria</taxon>
    </lineage>
</organism>
<evidence type="ECO:0000313" key="4">
    <source>
        <dbReference type="Proteomes" id="UP001595797"/>
    </source>
</evidence>
<protein>
    <submittedName>
        <fullName evidence="3">TadE family protein</fullName>
    </submittedName>
</protein>
<keyword evidence="1" id="KW-1133">Transmembrane helix</keyword>
<keyword evidence="4" id="KW-1185">Reference proteome</keyword>
<evidence type="ECO:0000256" key="1">
    <source>
        <dbReference type="SAM" id="Phobius"/>
    </source>
</evidence>
<dbReference type="Pfam" id="PF07811">
    <property type="entry name" value="TadE"/>
    <property type="match status" value="1"/>
</dbReference>
<dbReference type="RefSeq" id="WP_277550657.1">
    <property type="nucleotide sequence ID" value="NZ_JARAMH010000004.1"/>
</dbReference>
<dbReference type="InterPro" id="IPR012495">
    <property type="entry name" value="TadE-like_dom"/>
</dbReference>
<gene>
    <name evidence="3" type="ORF">ACFPCS_07080</name>
</gene>
<feature type="domain" description="TadE-like" evidence="2">
    <location>
        <begin position="9"/>
        <end position="51"/>
    </location>
</feature>
<reference evidence="4" key="1">
    <citation type="journal article" date="2019" name="Int. J. Syst. Evol. Microbiol.">
        <title>The Global Catalogue of Microorganisms (GCM) 10K type strain sequencing project: providing services to taxonomists for standard genome sequencing and annotation.</title>
        <authorList>
            <consortium name="The Broad Institute Genomics Platform"/>
            <consortium name="The Broad Institute Genome Sequencing Center for Infectious Disease"/>
            <person name="Wu L."/>
            <person name="Ma J."/>
        </authorList>
    </citation>
    <scope>NUCLEOTIDE SEQUENCE [LARGE SCALE GENOMIC DNA]</scope>
    <source>
        <strain evidence="4">CGMCC 4.6946</strain>
    </source>
</reference>
<dbReference type="EMBL" id="JBHSIW010000007">
    <property type="protein sequence ID" value="MFC4903328.1"/>
    <property type="molecule type" value="Genomic_DNA"/>
</dbReference>
<accession>A0ABV9TIG1</accession>